<dbReference type="Proteomes" id="UP000723463">
    <property type="component" value="Unassembled WGS sequence"/>
</dbReference>
<keyword evidence="2" id="KW-1185">Reference proteome</keyword>
<gene>
    <name evidence="1" type="ORF">EC957_003315</name>
</gene>
<evidence type="ECO:0000313" key="2">
    <source>
        <dbReference type="Proteomes" id="UP000723463"/>
    </source>
</evidence>
<dbReference type="EMBL" id="JAAAXW010000173">
    <property type="protein sequence ID" value="KAF9541239.1"/>
    <property type="molecule type" value="Genomic_DNA"/>
</dbReference>
<name>A0A9P6K0Z4_9FUNG</name>
<sequence length="128" mass="14425">MDDISAVENFLQLNQITGNRGRIIPFTTFKLLFVSFTEPELASFFWKKEPLKTRLTDLVAEDGSPTNTLFDIASWIADKGPGIIIKQFIADVAPQVKTSRQRRKAGHRLAVKLLTLEQIKSHLTAVQD</sequence>
<evidence type="ECO:0000313" key="1">
    <source>
        <dbReference type="EMBL" id="KAF9541239.1"/>
    </source>
</evidence>
<reference evidence="1" key="1">
    <citation type="journal article" date="2020" name="Fungal Divers.">
        <title>Resolving the Mortierellaceae phylogeny through synthesis of multi-gene phylogenetics and phylogenomics.</title>
        <authorList>
            <person name="Vandepol N."/>
            <person name="Liber J."/>
            <person name="Desiro A."/>
            <person name="Na H."/>
            <person name="Kennedy M."/>
            <person name="Barry K."/>
            <person name="Grigoriev I.V."/>
            <person name="Miller A.N."/>
            <person name="O'Donnell K."/>
            <person name="Stajich J.E."/>
            <person name="Bonito G."/>
        </authorList>
    </citation>
    <scope>NUCLEOTIDE SEQUENCE</scope>
    <source>
        <strain evidence="1">NRRL 2591</strain>
    </source>
</reference>
<protein>
    <submittedName>
        <fullName evidence="1">Uncharacterized protein</fullName>
    </submittedName>
</protein>
<dbReference type="AlphaFoldDB" id="A0A9P6K0Z4"/>
<proteinExistence type="predicted"/>
<accession>A0A9P6K0Z4</accession>
<comment type="caution">
    <text evidence="1">The sequence shown here is derived from an EMBL/GenBank/DDBJ whole genome shotgun (WGS) entry which is preliminary data.</text>
</comment>
<organism evidence="1 2">
    <name type="scientific">Mortierella hygrophila</name>
    <dbReference type="NCBI Taxonomy" id="979708"/>
    <lineage>
        <taxon>Eukaryota</taxon>
        <taxon>Fungi</taxon>
        <taxon>Fungi incertae sedis</taxon>
        <taxon>Mucoromycota</taxon>
        <taxon>Mortierellomycotina</taxon>
        <taxon>Mortierellomycetes</taxon>
        <taxon>Mortierellales</taxon>
        <taxon>Mortierellaceae</taxon>
        <taxon>Mortierella</taxon>
    </lineage>
</organism>